<organism evidence="2 3">
    <name type="scientific">Nocardioides fonticola</name>
    <dbReference type="NCBI Taxonomy" id="450363"/>
    <lineage>
        <taxon>Bacteria</taxon>
        <taxon>Bacillati</taxon>
        <taxon>Actinomycetota</taxon>
        <taxon>Actinomycetes</taxon>
        <taxon>Propionibacteriales</taxon>
        <taxon>Nocardioidaceae</taxon>
        <taxon>Nocardioides</taxon>
    </lineage>
</organism>
<reference evidence="3" key="1">
    <citation type="journal article" date="2019" name="Int. J. Syst. Evol. Microbiol.">
        <title>The Global Catalogue of Microorganisms (GCM) 10K type strain sequencing project: providing services to taxonomists for standard genome sequencing and annotation.</title>
        <authorList>
            <consortium name="The Broad Institute Genomics Platform"/>
            <consortium name="The Broad Institute Genome Sequencing Center for Infectious Disease"/>
            <person name="Wu L."/>
            <person name="Ma J."/>
        </authorList>
    </citation>
    <scope>NUCLEOTIDE SEQUENCE [LARGE SCALE GENOMIC DNA]</scope>
    <source>
        <strain evidence="3">JCM 16703</strain>
    </source>
</reference>
<feature type="region of interest" description="Disordered" evidence="1">
    <location>
        <begin position="1"/>
        <end position="22"/>
    </location>
</feature>
<dbReference type="Proteomes" id="UP001501495">
    <property type="component" value="Unassembled WGS sequence"/>
</dbReference>
<sequence length="105" mass="11764">MPLPLGYRGGTSQRLPEAPLTPARARTRALSIGSLDFRAVDETRGWTVRRFRAWARASNDRAISNARAAAIECARRGVERREVELYLERRSADGRGVASVTRRRA</sequence>
<evidence type="ECO:0000313" key="2">
    <source>
        <dbReference type="EMBL" id="GAA4108018.1"/>
    </source>
</evidence>
<gene>
    <name evidence="2" type="ORF">GCM10022215_01370</name>
</gene>
<accession>A0ABP7X9I2</accession>
<protein>
    <submittedName>
        <fullName evidence="2">Uncharacterized protein</fullName>
    </submittedName>
</protein>
<comment type="caution">
    <text evidence="2">The sequence shown here is derived from an EMBL/GenBank/DDBJ whole genome shotgun (WGS) entry which is preliminary data.</text>
</comment>
<evidence type="ECO:0000313" key="3">
    <source>
        <dbReference type="Proteomes" id="UP001501495"/>
    </source>
</evidence>
<proteinExistence type="predicted"/>
<dbReference type="EMBL" id="BAAAZH010000001">
    <property type="protein sequence ID" value="GAA4108018.1"/>
    <property type="molecule type" value="Genomic_DNA"/>
</dbReference>
<name>A0ABP7X9I2_9ACTN</name>
<keyword evidence="3" id="KW-1185">Reference proteome</keyword>
<evidence type="ECO:0000256" key="1">
    <source>
        <dbReference type="SAM" id="MobiDB-lite"/>
    </source>
</evidence>